<dbReference type="SUPFAM" id="SSF90123">
    <property type="entry name" value="ABC transporter transmembrane region"/>
    <property type="match status" value="1"/>
</dbReference>
<proteinExistence type="predicted"/>
<dbReference type="Pfam" id="PF00005">
    <property type="entry name" value="ABC_tran"/>
    <property type="match status" value="1"/>
</dbReference>
<dbReference type="Gene3D" id="1.20.1560.10">
    <property type="entry name" value="ABC transporter type 1, transmembrane domain"/>
    <property type="match status" value="1"/>
</dbReference>
<reference evidence="11" key="1">
    <citation type="journal article" date="2019" name="Int. J. Syst. Evol. Microbiol.">
        <title>The Global Catalogue of Microorganisms (GCM) 10K type strain sequencing project: providing services to taxonomists for standard genome sequencing and annotation.</title>
        <authorList>
            <consortium name="The Broad Institute Genomics Platform"/>
            <consortium name="The Broad Institute Genome Sequencing Center for Infectious Disease"/>
            <person name="Wu L."/>
            <person name="Ma J."/>
        </authorList>
    </citation>
    <scope>NUCLEOTIDE SEQUENCE [LARGE SCALE GENOMIC DNA]</scope>
    <source>
        <strain evidence="11">JCM 14370</strain>
    </source>
</reference>
<keyword evidence="5 7" id="KW-1133">Transmembrane helix</keyword>
<dbReference type="InterPro" id="IPR017871">
    <property type="entry name" value="ABC_transporter-like_CS"/>
</dbReference>
<feature type="transmembrane region" description="Helical" evidence="7">
    <location>
        <begin position="34"/>
        <end position="59"/>
    </location>
</feature>
<organism evidence="10 11">
    <name type="scientific">Deinococcus roseus</name>
    <dbReference type="NCBI Taxonomy" id="392414"/>
    <lineage>
        <taxon>Bacteria</taxon>
        <taxon>Thermotogati</taxon>
        <taxon>Deinococcota</taxon>
        <taxon>Deinococci</taxon>
        <taxon>Deinococcales</taxon>
        <taxon>Deinococcaceae</taxon>
        <taxon>Deinococcus</taxon>
    </lineage>
</organism>
<dbReference type="Gene3D" id="3.40.50.300">
    <property type="entry name" value="P-loop containing nucleotide triphosphate hydrolases"/>
    <property type="match status" value="1"/>
</dbReference>
<evidence type="ECO:0000256" key="4">
    <source>
        <dbReference type="ARBA" id="ARBA00022840"/>
    </source>
</evidence>
<feature type="domain" description="ABC transmembrane type-1" evidence="9">
    <location>
        <begin position="35"/>
        <end position="319"/>
    </location>
</feature>
<dbReference type="GO" id="GO:0005524">
    <property type="term" value="F:ATP binding"/>
    <property type="evidence" value="ECO:0007669"/>
    <property type="project" value="UniProtKB-KW"/>
</dbReference>
<dbReference type="SMART" id="SM00382">
    <property type="entry name" value="AAA"/>
    <property type="match status" value="1"/>
</dbReference>
<evidence type="ECO:0000259" key="8">
    <source>
        <dbReference type="PROSITE" id="PS50893"/>
    </source>
</evidence>
<keyword evidence="3" id="KW-0547">Nucleotide-binding</keyword>
<evidence type="ECO:0000256" key="7">
    <source>
        <dbReference type="SAM" id="Phobius"/>
    </source>
</evidence>
<evidence type="ECO:0000313" key="11">
    <source>
        <dbReference type="Proteomes" id="UP000632222"/>
    </source>
</evidence>
<dbReference type="InterPro" id="IPR027417">
    <property type="entry name" value="P-loop_NTPase"/>
</dbReference>
<dbReference type="PANTHER" id="PTHR43394:SF1">
    <property type="entry name" value="ATP-BINDING CASSETTE SUB-FAMILY B MEMBER 10, MITOCHONDRIAL"/>
    <property type="match status" value="1"/>
</dbReference>
<dbReference type="Proteomes" id="UP000632222">
    <property type="component" value="Unassembled WGS sequence"/>
</dbReference>
<dbReference type="InterPro" id="IPR011527">
    <property type="entry name" value="ABC1_TM_dom"/>
</dbReference>
<dbReference type="PANTHER" id="PTHR43394">
    <property type="entry name" value="ATP-DEPENDENT PERMEASE MDL1, MITOCHONDRIAL"/>
    <property type="match status" value="1"/>
</dbReference>
<dbReference type="SUPFAM" id="SSF52540">
    <property type="entry name" value="P-loop containing nucleoside triphosphate hydrolases"/>
    <property type="match status" value="1"/>
</dbReference>
<dbReference type="PROSITE" id="PS00211">
    <property type="entry name" value="ABC_TRANSPORTER_1"/>
    <property type="match status" value="1"/>
</dbReference>
<evidence type="ECO:0000313" key="10">
    <source>
        <dbReference type="EMBL" id="GGJ59082.1"/>
    </source>
</evidence>
<dbReference type="Pfam" id="PF00664">
    <property type="entry name" value="ABC_membrane"/>
    <property type="match status" value="1"/>
</dbReference>
<dbReference type="InterPro" id="IPR003439">
    <property type="entry name" value="ABC_transporter-like_ATP-bd"/>
</dbReference>
<keyword evidence="11" id="KW-1185">Reference proteome</keyword>
<name>A0ABQ2DJ73_9DEIO</name>
<evidence type="ECO:0000259" key="9">
    <source>
        <dbReference type="PROSITE" id="PS50929"/>
    </source>
</evidence>
<keyword evidence="4 10" id="KW-0067">ATP-binding</keyword>
<dbReference type="InterPro" id="IPR036640">
    <property type="entry name" value="ABC1_TM_sf"/>
</dbReference>
<evidence type="ECO:0000256" key="2">
    <source>
        <dbReference type="ARBA" id="ARBA00022692"/>
    </source>
</evidence>
<feature type="transmembrane region" description="Helical" evidence="7">
    <location>
        <begin position="294"/>
        <end position="315"/>
    </location>
</feature>
<comment type="subcellular location">
    <subcellularLocation>
        <location evidence="1">Cell membrane</location>
        <topology evidence="1">Multi-pass membrane protein</topology>
    </subcellularLocation>
</comment>
<protein>
    <submittedName>
        <fullName evidence="10">ABC transporter ATP-binding protein</fullName>
    </submittedName>
</protein>
<feature type="transmembrane region" description="Helical" evidence="7">
    <location>
        <begin position="148"/>
        <end position="169"/>
    </location>
</feature>
<evidence type="ECO:0000256" key="5">
    <source>
        <dbReference type="ARBA" id="ARBA00022989"/>
    </source>
</evidence>
<dbReference type="InterPro" id="IPR039421">
    <property type="entry name" value="Type_1_exporter"/>
</dbReference>
<comment type="caution">
    <text evidence="10">The sequence shown here is derived from an EMBL/GenBank/DDBJ whole genome shotgun (WGS) entry which is preliminary data.</text>
</comment>
<evidence type="ECO:0000256" key="1">
    <source>
        <dbReference type="ARBA" id="ARBA00004651"/>
    </source>
</evidence>
<dbReference type="PROSITE" id="PS50893">
    <property type="entry name" value="ABC_TRANSPORTER_2"/>
    <property type="match status" value="1"/>
</dbReference>
<dbReference type="EMBL" id="BMOD01000048">
    <property type="protein sequence ID" value="GGJ59082.1"/>
    <property type="molecule type" value="Genomic_DNA"/>
</dbReference>
<keyword evidence="2 7" id="KW-0812">Transmembrane</keyword>
<gene>
    <name evidence="10" type="ORF">GCM10008938_51450</name>
</gene>
<dbReference type="InterPro" id="IPR003593">
    <property type="entry name" value="AAA+_ATPase"/>
</dbReference>
<evidence type="ECO:0000256" key="3">
    <source>
        <dbReference type="ARBA" id="ARBA00022741"/>
    </source>
</evidence>
<keyword evidence="6 7" id="KW-0472">Membrane</keyword>
<feature type="transmembrane region" description="Helical" evidence="7">
    <location>
        <begin position="175"/>
        <end position="196"/>
    </location>
</feature>
<evidence type="ECO:0000256" key="6">
    <source>
        <dbReference type="ARBA" id="ARBA00023136"/>
    </source>
</evidence>
<dbReference type="CDD" id="cd07346">
    <property type="entry name" value="ABC_6TM_exporters"/>
    <property type="match status" value="1"/>
</dbReference>
<feature type="domain" description="ABC transporter" evidence="8">
    <location>
        <begin position="352"/>
        <end position="587"/>
    </location>
</feature>
<sequence length="595" mass="66418">MRNTAQQNDFLERYQGSRPVQTFMFLYEGQGSRLFWSFLLYIIKTSPAVLMPIITARVVDVISSHAPLQQLWMWAFVMIILLLQNIPNHYLHVRYLSMATRTMETRLRSAICRHLQHLSIGFYNRTSAGSLQNKVLRDVEAIEQLTRILFDSGLGALVFIGVALVTTAIRAPEFILFYVVTVPAAALLVRSMRGALTGHNSAFRRELEAMSARIMEMTSLIPITRAHGLEDQELEKVSSTLDRVREAGVGLDSINAMFNAVAWVTFNVFNLGCLIVAAYVYYVQLLPITVGDVVMLSGFFGSLTNAVINLINLVPQMSKGLEAIRSIGEVLESPDLEHNTGKAPVKTVKGEFAFQDVCFQYPEEEQHAIRNFNLTVKTGETVAFVGPSGSGKSTILSLVIGFNRASCGKILLDGKDMEALDLRTYRQFLSVVPQESLLFEGSIRDNVTYGLGRVEEDRLLEALKDANAWEFIERLPEGLETRVGEKGARLSGGQKQRLAIARALIRNPRVLILDEATSALDTESESLIQEALERLMKNRTTFVVAHRLSTVRNADRIVVLDQGKITEVGPHQELLDLQGLYAQLYLRQAGVHQSN</sequence>
<dbReference type="PROSITE" id="PS50929">
    <property type="entry name" value="ABC_TM1F"/>
    <property type="match status" value="1"/>
</dbReference>
<dbReference type="RefSeq" id="WP_189009263.1">
    <property type="nucleotide sequence ID" value="NZ_BMOD01000048.1"/>
</dbReference>
<accession>A0ABQ2DJ73</accession>
<feature type="transmembrane region" description="Helical" evidence="7">
    <location>
        <begin position="260"/>
        <end position="282"/>
    </location>
</feature>
<feature type="transmembrane region" description="Helical" evidence="7">
    <location>
        <begin position="71"/>
        <end position="91"/>
    </location>
</feature>